<dbReference type="EMBL" id="QWEH01000003">
    <property type="protein sequence ID" value="RHW33514.1"/>
    <property type="molecule type" value="Genomic_DNA"/>
</dbReference>
<evidence type="ECO:0000313" key="3">
    <source>
        <dbReference type="Proteomes" id="UP000285456"/>
    </source>
</evidence>
<dbReference type="InterPro" id="IPR036116">
    <property type="entry name" value="FN3_sf"/>
</dbReference>
<comment type="caution">
    <text evidence="2">The sequence shown here is derived from an EMBL/GenBank/DDBJ whole genome shotgun (WGS) entry which is preliminary data.</text>
</comment>
<evidence type="ECO:0000313" key="2">
    <source>
        <dbReference type="EMBL" id="RHW33514.1"/>
    </source>
</evidence>
<reference evidence="2 3" key="1">
    <citation type="journal article" date="2007" name="Int. J. Syst. Evol. Microbiol.">
        <title>Oceanobacillus profundus sp. nov., isolated from a deep-sea sediment core.</title>
        <authorList>
            <person name="Kim Y.G."/>
            <person name="Choi D.H."/>
            <person name="Hyun S."/>
            <person name="Cho B.C."/>
        </authorList>
    </citation>
    <scope>NUCLEOTIDE SEQUENCE [LARGE SCALE GENOMIC DNA]</scope>
    <source>
        <strain evidence="2 3">DSM 18246</strain>
    </source>
</reference>
<protein>
    <recommendedName>
        <fullName evidence="1">Peptidase S74 domain-containing protein</fullName>
    </recommendedName>
</protein>
<dbReference type="OrthoDB" id="2240714at2"/>
<accession>A0A417YJM1</accession>
<dbReference type="InterPro" id="IPR036388">
    <property type="entry name" value="WH-like_DNA-bd_sf"/>
</dbReference>
<dbReference type="Gene3D" id="2.60.40.10">
    <property type="entry name" value="Immunoglobulins"/>
    <property type="match status" value="1"/>
</dbReference>
<dbReference type="Pfam" id="PF06605">
    <property type="entry name" value="Prophage_tail"/>
    <property type="match status" value="1"/>
</dbReference>
<keyword evidence="3" id="KW-1185">Reference proteome</keyword>
<sequence>MTELYIFSQNDEPLTIITGDTGLVDTHYRLEVNSVPDTPFSFTVEADSENAKYVKDENKVVYRDHEGDLRLAVIKELDDSDSIDGPLTTAICEPEFMELAEAFVLDRRFTDRTAQFALDAALENTGWIGEVEIDSGLASTNFYRLRVVDAIIDIIKTWGGEFKDVVEFDEENNIVARKVKLLQRLGADTGQRLEVDRNITEIGRTVLSYPKTAMYGYGVSLETEGGGHTRYIDFADVVWSKANGDPVDKPKGQMWVGDPEAFDKYKRFRAGAWRHRYGEFRNQDYEDPEELLWATWNNLQENKHPEVNYRLSLDLFDDKVSLGDTAIAIDRYFSRPIEIQARVIAMEYDLLDIEGTMVVEMGQFLNLDDDRLDEVINEVEKIRNRPSKVTEDSFPNRKPSRPVNVEAHGGFEVIQLYWDYADELFIKHYEVYGSQVADFVPDSQHLLWRGQVSAFAHAVNTDETWYYYVRAVNYHGTSSDWSARVSASTTRIISDDILFGSIIADHLADNLDIADKLAQNTIDRINAGPMEAINYTQEEIEATETRILADLDNRIGDVNANISDLINRADSIDGTITTINQEVDDLEGRLNITINQLTNIDGVVSDHTLTLNALPGQLNAKAEKTEVYTKNEVDTAIDNINIADRNLVLNSDEFISNASYQIAEYSLSERMVEGVTYSISLKGNLPSAQDRWGIYLMSGAGTNLLINLSRDTENNGVYRGTFVGKEYNSSDSLRVYNMPQSTITETASIEWIKLVKGNKPSLDWTPAPEDTFELINDKVDLTVYNNKVSELVVSIDGISGRVKNTETSIDRITGDVDSALSQIGQLDVKADGIIADVSEISSDLGGTQSKLAQLEIKADEIVTTVNNIQIGGRNIVSNDSLSMSLATQNGYVYRLTKTGSSNPYLRVSRNYFDTNSNYIATFKVKKISGTVTGMAGHTNSFDNIATYRDGIKLPPSSWSTGDQNYPDDTNTHFYEVHFSTPASFPSDSAPYWYIQPNRPNYGPNFVIDIWDFQIEKGTKATGWNPAPEDGIESMSQAESRISQLADEIDLKVDVDGVIASINLSSEGLRIAGNKHHITGQTLIDDAVIGTSAIADAAITRLKLGTGVVGTLQIEDAAITDAKIKSVAADKISAASLDAISGNMGTLRSGRLLSNNNNMDLNLNTGTLHMQNADFSLGGGARIRFLDTANRILYTVNDPEGVQIRSAGVGIGNNINARFPYAFLGTSLGTSVFARDEDNFTGFIANTNARMNVDGIGNSVVGNIFQIRNSAIGFDKGYTFNLMGSTITMNPMTTGVYNYDIGANGARLRDVYLDRLRTGGDGALIIEDGGSGNGGYRFDTRPQNDGFNTTFRGINRFSHSYNIGNSDNRFSYIYLSNAPLVSSDERLKEDIQDNVLGLDFINDLKTHQYRLKPTGAEVGKQNVQLGLIAQQLIEALNRHNVNADDYGLVTSGGEERMYSMQYEQLIAPTIKAVQDLDIKLENEITWLKTENQFLKNEIKKLKEKVA</sequence>
<dbReference type="Proteomes" id="UP000285456">
    <property type="component" value="Unassembled WGS sequence"/>
</dbReference>
<name>A0A417YJM1_9BACI</name>
<dbReference type="InterPro" id="IPR030392">
    <property type="entry name" value="S74_ICA"/>
</dbReference>
<dbReference type="Pfam" id="PF13884">
    <property type="entry name" value="Peptidase_S74"/>
    <property type="match status" value="1"/>
</dbReference>
<dbReference type="Gene3D" id="1.10.10.10">
    <property type="entry name" value="Winged helix-like DNA-binding domain superfamily/Winged helix DNA-binding domain"/>
    <property type="match status" value="1"/>
</dbReference>
<dbReference type="InterPro" id="IPR013783">
    <property type="entry name" value="Ig-like_fold"/>
</dbReference>
<dbReference type="NCBIfam" id="TIGR01665">
    <property type="entry name" value="put_anti_recept"/>
    <property type="match status" value="1"/>
</dbReference>
<dbReference type="Gene3D" id="1.20.5.340">
    <property type="match status" value="1"/>
</dbReference>
<dbReference type="SUPFAM" id="SSF49265">
    <property type="entry name" value="Fibronectin type III"/>
    <property type="match status" value="1"/>
</dbReference>
<dbReference type="InterPro" id="IPR007119">
    <property type="entry name" value="Phage_tail_spike_N"/>
</dbReference>
<organism evidence="2 3">
    <name type="scientific">Oceanobacillus profundus</name>
    <dbReference type="NCBI Taxonomy" id="372463"/>
    <lineage>
        <taxon>Bacteria</taxon>
        <taxon>Bacillati</taxon>
        <taxon>Bacillota</taxon>
        <taxon>Bacilli</taxon>
        <taxon>Bacillales</taxon>
        <taxon>Bacillaceae</taxon>
        <taxon>Oceanobacillus</taxon>
    </lineage>
</organism>
<dbReference type="RefSeq" id="WP_118888852.1">
    <property type="nucleotide sequence ID" value="NZ_PHUT01000003.1"/>
</dbReference>
<dbReference type="PROSITE" id="PS51688">
    <property type="entry name" value="ICA"/>
    <property type="match status" value="1"/>
</dbReference>
<gene>
    <name evidence="2" type="ORF">D1B32_05575</name>
</gene>
<evidence type="ECO:0000259" key="1">
    <source>
        <dbReference type="PROSITE" id="PS51688"/>
    </source>
</evidence>
<feature type="domain" description="Peptidase S74" evidence="1">
    <location>
        <begin position="1382"/>
        <end position="1490"/>
    </location>
</feature>
<proteinExistence type="predicted"/>
<dbReference type="InterPro" id="IPR010572">
    <property type="entry name" value="Tail_dom"/>
</dbReference>